<feature type="chain" id="PRO_5045293047" evidence="1">
    <location>
        <begin position="22"/>
        <end position="1382"/>
    </location>
</feature>
<evidence type="ECO:0000313" key="3">
    <source>
        <dbReference type="Proteomes" id="UP001290861"/>
    </source>
</evidence>
<protein>
    <submittedName>
        <fullName evidence="2">Uncharacterized protein</fullName>
    </submittedName>
</protein>
<evidence type="ECO:0000313" key="2">
    <source>
        <dbReference type="EMBL" id="MDZ8119427.1"/>
    </source>
</evidence>
<dbReference type="Proteomes" id="UP001290861">
    <property type="component" value="Unassembled WGS sequence"/>
</dbReference>
<dbReference type="EMBL" id="JARVCO010000010">
    <property type="protein sequence ID" value="MDZ8119427.1"/>
    <property type="molecule type" value="Genomic_DNA"/>
</dbReference>
<accession>A0ABU5MYZ8</accession>
<reference evidence="2 3" key="1">
    <citation type="journal article" date="2024" name="Appl. Environ. Microbiol.">
        <title>Pontiella agarivorans sp. nov., a novel marine anaerobic bacterium capable of degrading macroalgal polysaccharides and fixing nitrogen.</title>
        <authorList>
            <person name="Liu N."/>
            <person name="Kivenson V."/>
            <person name="Peng X."/>
            <person name="Cui Z."/>
            <person name="Lankiewicz T.S."/>
            <person name="Gosselin K.M."/>
            <person name="English C.J."/>
            <person name="Blair E.M."/>
            <person name="O'Malley M.A."/>
            <person name="Valentine D.L."/>
        </authorList>
    </citation>
    <scope>NUCLEOTIDE SEQUENCE [LARGE SCALE GENOMIC DNA]</scope>
    <source>
        <strain evidence="2 3">NLcol2</strain>
    </source>
</reference>
<evidence type="ECO:0000256" key="1">
    <source>
        <dbReference type="SAM" id="SignalP"/>
    </source>
</evidence>
<keyword evidence="3" id="KW-1185">Reference proteome</keyword>
<dbReference type="SUPFAM" id="SSF50998">
    <property type="entry name" value="Quinoprotein alcohol dehydrogenase-like"/>
    <property type="match status" value="1"/>
</dbReference>
<sequence length="1382" mass="147501">MTNRSLTVFLLSFLFTAPLRAGISNGTSSAEVDITGNAAQAPYEVSFSADDIGTDSAWIEDTLQLEDLSGSDGVQADVTFILSNQTVLVTDTGVDYRVTGSGLTRYHMDARDGLDQPLPNTAVFILSNDPGNESIRAFTVTGPNTPCRLTGTILGEDLFTEITLIHHIGDDHWETVRTAAPETVDGGTGAFDLYAILAPGEYRIRARIHGTIANNDTVYESSYTYDLQVGELAAGEFTDDRIGTDAVDSPKLIPVNAAIQSENDLGNGTTEVVITVSLQNDSLCPWAGVEVNIPAAFTGGPDIVPDPLPLQFETLPAQATTAPETGENLTVIVPTADLTAFRTSILNHSRFTTSGKELWVFLYPVFIADAKLSSTGSIPETLTYSTPPPFSAGTLIIEEESIYAVPPKIVNQTPVLEMFQGVDRLLPFLVSEIGEMGYQTYGLSGQQVPLTDVVKHGTIRNTAMVSMPSGLETTHEAGGPVVPNHRPIHFNRIRISDAIELSGSFFLTPGPFSVALDIENRTLQRFEVTATVNAEANLLVETKGAADNTGDTLFQQQKELLSFDLFSIVLPAGFQLTPEISIATGASVQAPSGLSVPLSSSLQVTFNAGVENGVPFYDSEVTDFPTEVSTPAIYRQLEAAVEAWLSAQIKCGIAFGGSTAEIGPTFGIQISGSCTSAPASSPWWSLDGDLDLRAGLELDLFNLITIADVERTIFTQPLFHLEADGAALAAAAAVTLPDNPGMRPLAGEQTRWARVLQTETAPADSAIGAFVLPLTGSDDFIAGCGETFDGDLSRFGPDGELKWSLDTYPAPVISAVAEPDGSFTALSAGFSRIHLGRFDSSGNRLWAVTDKIDSITGNDTRRIVRGESGTGEPEYYVLSRTHQDFRKPSVIKYDGNGDLLWAKLYTPDPPGGEGSSCELSDCLVTSDSNLVFIGTTDADIRSGEGPLNTVNSTDNGLVVKIDGQTGAVIWSILLAHERIPQYNAIAEGPDGSLYLGGSHAVTVLDDLPSMLVTKLDADGTLIDSILIGHDKSLDGDSRYDLIDPLPGDGTTPYDIIRDMRWADGALWIGGQMGIYNSSTSFATGTSAFTARLTAKLGVTRFAIHAGPHYDQIGALGDGGDGLIAVGTTRSFLPWPYGAEDQTDNTPDARLVMKIPWEGLMRFHESTPGAQPDPDGSVPDAGTYFVFPATYPGSILSTFSHAVPAPDPEDPDELVYFDTLPLIVTNLTLTAETPLAAPVFVTPIAHHALESVPAETIDSYADYLDWYQLDPDGDLDGDGLCGASEFFFGTDPFSADAADAALTIEPDAQGITALTFQRALLAAAEGWEAQLEASPDLETWFSLTNAVYAAEPLTSDLEKLIYSPFYVPGEDRRFYRLVKPAAP</sequence>
<feature type="signal peptide" evidence="1">
    <location>
        <begin position="1"/>
        <end position="21"/>
    </location>
</feature>
<keyword evidence="1" id="KW-0732">Signal</keyword>
<organism evidence="2 3">
    <name type="scientific">Pontiella agarivorans</name>
    <dbReference type="NCBI Taxonomy" id="3038953"/>
    <lineage>
        <taxon>Bacteria</taxon>
        <taxon>Pseudomonadati</taxon>
        <taxon>Kiritimatiellota</taxon>
        <taxon>Kiritimatiellia</taxon>
        <taxon>Kiritimatiellales</taxon>
        <taxon>Pontiellaceae</taxon>
        <taxon>Pontiella</taxon>
    </lineage>
</organism>
<comment type="caution">
    <text evidence="2">The sequence shown here is derived from an EMBL/GenBank/DDBJ whole genome shotgun (WGS) entry which is preliminary data.</text>
</comment>
<dbReference type="RefSeq" id="WP_322609210.1">
    <property type="nucleotide sequence ID" value="NZ_JARVCO010000010.1"/>
</dbReference>
<gene>
    <name evidence="2" type="ORF">P9H32_12415</name>
</gene>
<dbReference type="InterPro" id="IPR011047">
    <property type="entry name" value="Quinoprotein_ADH-like_sf"/>
</dbReference>
<name>A0ABU5MYZ8_9BACT</name>
<proteinExistence type="predicted"/>